<name>A0A1B8ZBC5_9FLAO</name>
<proteinExistence type="predicted"/>
<dbReference type="RefSeq" id="WP_065396029.1">
    <property type="nucleotide sequence ID" value="NZ_MAYH01000048.1"/>
</dbReference>
<dbReference type="Proteomes" id="UP000092651">
    <property type="component" value="Unassembled WGS sequence"/>
</dbReference>
<keyword evidence="2" id="KW-1185">Reference proteome</keyword>
<reference evidence="1 2" key="1">
    <citation type="submission" date="2016-07" db="EMBL/GenBank/DDBJ databases">
        <authorList>
            <person name="Jeong J.-J."/>
            <person name="Kim D.W."/>
            <person name="Sang M.K."/>
            <person name="Choi I.-G."/>
            <person name="Kim K.D."/>
        </authorList>
    </citation>
    <scope>NUCLEOTIDE SEQUENCE [LARGE SCALE GENOMIC DNA]</scope>
    <source>
        <strain evidence="1 2">UTM-3</strain>
    </source>
</reference>
<dbReference type="EMBL" id="MAYH01000048">
    <property type="protein sequence ID" value="OCA68929.1"/>
    <property type="molecule type" value="Genomic_DNA"/>
</dbReference>
<organism evidence="1 2">
    <name type="scientific">Chryseobacterium artocarpi</name>
    <dbReference type="NCBI Taxonomy" id="1414727"/>
    <lineage>
        <taxon>Bacteria</taxon>
        <taxon>Pseudomonadati</taxon>
        <taxon>Bacteroidota</taxon>
        <taxon>Flavobacteriia</taxon>
        <taxon>Flavobacteriales</taxon>
        <taxon>Weeksellaceae</taxon>
        <taxon>Chryseobacterium group</taxon>
        <taxon>Chryseobacterium</taxon>
    </lineage>
</organism>
<sequence length="75" mass="8678">MFKDADIIEILESNLPDIHIDLLDIKISMTLRTANKNYQKNIQNISMSVSELDNIYKENIGLFNSLNPDVKNRIK</sequence>
<evidence type="ECO:0000313" key="1">
    <source>
        <dbReference type="EMBL" id="OCA68929.1"/>
    </source>
</evidence>
<dbReference type="AlphaFoldDB" id="A0A1B8ZBC5"/>
<comment type="caution">
    <text evidence="1">The sequence shown here is derived from an EMBL/GenBank/DDBJ whole genome shotgun (WGS) entry which is preliminary data.</text>
</comment>
<evidence type="ECO:0000313" key="2">
    <source>
        <dbReference type="Proteomes" id="UP000092651"/>
    </source>
</evidence>
<accession>A0A1B8ZBC5</accession>
<gene>
    <name evidence="1" type="ORF">BBI01_17070</name>
</gene>
<protein>
    <submittedName>
        <fullName evidence="1">Uncharacterized protein</fullName>
    </submittedName>
</protein>